<sequence length="467" mass="50746">MFRIYSCSRIVTQLRSTSKRRLFKMGAFLDKPKMDKHTECGLGNGLRYALSSMQGWRVEMEDAHCAVVGLPCGLDRWSFFAVFDGHAGARVSAHCAQNLLDSIIQTEEFAQTVSGGEETAEQVSTGIRNGFLCLDDQMRAIPEVASGEDKSGSTAVCALVSPSHLYFANCGDSRAVLCRAGAPAFSTRDHKPINPGEKERIQRAGGSVMIQRVNGSLAVSRALGDFEYKQVAGRGPCEQLVSPEPEVTVRPRELATDEFMVLACDGIWDVLSNEELCQFVRHQLLLTDSLEAVCSAVIDICLYRGSKDNMSIVLVLFPGAPTVSEEALKHDQEVNVLIEKRITELLVDCPEIGMNIIIQVLAEEELPGLPPGGGILAKVRLLCLQAKFHRGSLQQVKTLITVFRLGQNPSLPRERQRTSRPAIERPAFFGGGKETGGGGEEVGNAAVVQAPCAGGGGEAINQHYHHR</sequence>
<keyword evidence="2" id="KW-1185">Reference proteome</keyword>
<dbReference type="Proteomes" id="UP000805193">
    <property type="component" value="Unassembled WGS sequence"/>
</dbReference>
<gene>
    <name evidence="1" type="ORF">HPB47_015030</name>
</gene>
<evidence type="ECO:0000313" key="1">
    <source>
        <dbReference type="EMBL" id="KAG0443337.1"/>
    </source>
</evidence>
<protein>
    <submittedName>
        <fullName evidence="1">Uncharacterized protein</fullName>
    </submittedName>
</protein>
<organism evidence="1 2">
    <name type="scientific">Ixodes persulcatus</name>
    <name type="common">Taiga tick</name>
    <dbReference type="NCBI Taxonomy" id="34615"/>
    <lineage>
        <taxon>Eukaryota</taxon>
        <taxon>Metazoa</taxon>
        <taxon>Ecdysozoa</taxon>
        <taxon>Arthropoda</taxon>
        <taxon>Chelicerata</taxon>
        <taxon>Arachnida</taxon>
        <taxon>Acari</taxon>
        <taxon>Parasitiformes</taxon>
        <taxon>Ixodida</taxon>
        <taxon>Ixodoidea</taxon>
        <taxon>Ixodidae</taxon>
        <taxon>Ixodinae</taxon>
        <taxon>Ixodes</taxon>
    </lineage>
</organism>
<reference evidence="1 2" key="1">
    <citation type="journal article" date="2020" name="Cell">
        <title>Large-Scale Comparative Analyses of Tick Genomes Elucidate Their Genetic Diversity and Vector Capacities.</title>
        <authorList>
            <consortium name="Tick Genome and Microbiome Consortium (TIGMIC)"/>
            <person name="Jia N."/>
            <person name="Wang J."/>
            <person name="Shi W."/>
            <person name="Du L."/>
            <person name="Sun Y."/>
            <person name="Zhan W."/>
            <person name="Jiang J.F."/>
            <person name="Wang Q."/>
            <person name="Zhang B."/>
            <person name="Ji P."/>
            <person name="Bell-Sakyi L."/>
            <person name="Cui X.M."/>
            <person name="Yuan T.T."/>
            <person name="Jiang B.G."/>
            <person name="Yang W.F."/>
            <person name="Lam T.T."/>
            <person name="Chang Q.C."/>
            <person name="Ding S.J."/>
            <person name="Wang X.J."/>
            <person name="Zhu J.G."/>
            <person name="Ruan X.D."/>
            <person name="Zhao L."/>
            <person name="Wei J.T."/>
            <person name="Ye R.Z."/>
            <person name="Que T.C."/>
            <person name="Du C.H."/>
            <person name="Zhou Y.H."/>
            <person name="Cheng J.X."/>
            <person name="Dai P.F."/>
            <person name="Guo W.B."/>
            <person name="Han X.H."/>
            <person name="Huang E.J."/>
            <person name="Li L.F."/>
            <person name="Wei W."/>
            <person name="Gao Y.C."/>
            <person name="Liu J.Z."/>
            <person name="Shao H.Z."/>
            <person name="Wang X."/>
            <person name="Wang C.C."/>
            <person name="Yang T.C."/>
            <person name="Huo Q.B."/>
            <person name="Li W."/>
            <person name="Chen H.Y."/>
            <person name="Chen S.E."/>
            <person name="Zhou L.G."/>
            <person name="Ni X.B."/>
            <person name="Tian J.H."/>
            <person name="Sheng Y."/>
            <person name="Liu T."/>
            <person name="Pan Y.S."/>
            <person name="Xia L.Y."/>
            <person name="Li J."/>
            <person name="Zhao F."/>
            <person name="Cao W.C."/>
        </authorList>
    </citation>
    <scope>NUCLEOTIDE SEQUENCE [LARGE SCALE GENOMIC DNA]</scope>
    <source>
        <strain evidence="1">Iper-2018</strain>
    </source>
</reference>
<proteinExistence type="predicted"/>
<comment type="caution">
    <text evidence="1">The sequence shown here is derived from an EMBL/GenBank/DDBJ whole genome shotgun (WGS) entry which is preliminary data.</text>
</comment>
<accession>A0AC60QUM9</accession>
<dbReference type="EMBL" id="JABSTQ010003567">
    <property type="protein sequence ID" value="KAG0443337.1"/>
    <property type="molecule type" value="Genomic_DNA"/>
</dbReference>
<name>A0AC60QUM9_IXOPE</name>
<evidence type="ECO:0000313" key="2">
    <source>
        <dbReference type="Proteomes" id="UP000805193"/>
    </source>
</evidence>